<keyword evidence="5" id="KW-1185">Reference proteome</keyword>
<protein>
    <submittedName>
        <fullName evidence="4">Universal stress protein</fullName>
    </submittedName>
</protein>
<organism evidence="4 5">
    <name type="scientific">Microbacterium pumilum</name>
    <dbReference type="NCBI Taxonomy" id="344165"/>
    <lineage>
        <taxon>Bacteria</taxon>
        <taxon>Bacillati</taxon>
        <taxon>Actinomycetota</taxon>
        <taxon>Actinomycetes</taxon>
        <taxon>Micrococcales</taxon>
        <taxon>Microbacteriaceae</taxon>
        <taxon>Microbacterium</taxon>
    </lineage>
</organism>
<dbReference type="InterPro" id="IPR014729">
    <property type="entry name" value="Rossmann-like_a/b/a_fold"/>
</dbReference>
<dbReference type="RefSeq" id="WP_344057848.1">
    <property type="nucleotide sequence ID" value="NZ_BAAAOH010000001.1"/>
</dbReference>
<feature type="compositionally biased region" description="Basic and acidic residues" evidence="2">
    <location>
        <begin position="145"/>
        <end position="158"/>
    </location>
</feature>
<reference evidence="4 5" key="1">
    <citation type="journal article" date="2019" name="Int. J. Syst. Evol. Microbiol.">
        <title>The Global Catalogue of Microorganisms (GCM) 10K type strain sequencing project: providing services to taxonomists for standard genome sequencing and annotation.</title>
        <authorList>
            <consortium name="The Broad Institute Genomics Platform"/>
            <consortium name="The Broad Institute Genome Sequencing Center for Infectious Disease"/>
            <person name="Wu L."/>
            <person name="Ma J."/>
        </authorList>
    </citation>
    <scope>NUCLEOTIDE SEQUENCE [LARGE SCALE GENOMIC DNA]</scope>
    <source>
        <strain evidence="4 5">JCM 14902</strain>
    </source>
</reference>
<dbReference type="Gene3D" id="3.40.50.620">
    <property type="entry name" value="HUPs"/>
    <property type="match status" value="1"/>
</dbReference>
<feature type="region of interest" description="Disordered" evidence="2">
    <location>
        <begin position="145"/>
        <end position="164"/>
    </location>
</feature>
<accession>A0ABN2RS95</accession>
<evidence type="ECO:0000313" key="4">
    <source>
        <dbReference type="EMBL" id="GAA1974044.1"/>
    </source>
</evidence>
<comment type="caution">
    <text evidence="4">The sequence shown here is derived from an EMBL/GenBank/DDBJ whole genome shotgun (WGS) entry which is preliminary data.</text>
</comment>
<feature type="domain" description="UspA" evidence="3">
    <location>
        <begin position="8"/>
        <end position="141"/>
    </location>
</feature>
<dbReference type="PRINTS" id="PR01438">
    <property type="entry name" value="UNVRSLSTRESS"/>
</dbReference>
<sequence length="164" mass="17227">MDNSANQRPIVVGVDGSRSSIDALRKAAELADVFNAPIEAITAWQFPITYDQTLPTGIWSPEGEAADTLSRAIHEAFPSGKPENLTTQIAAGPPAAVLIKKSETASMLVLGSRGRGGFAGLLLGSVSTACTQHAHCPVLVMHSMKSQEDASDTERLDSELTPTA</sequence>
<evidence type="ECO:0000313" key="5">
    <source>
        <dbReference type="Proteomes" id="UP001500326"/>
    </source>
</evidence>
<dbReference type="PANTHER" id="PTHR46553:SF3">
    <property type="entry name" value="ADENINE NUCLEOTIDE ALPHA HYDROLASES-LIKE SUPERFAMILY PROTEIN"/>
    <property type="match status" value="1"/>
</dbReference>
<evidence type="ECO:0000259" key="3">
    <source>
        <dbReference type="Pfam" id="PF00582"/>
    </source>
</evidence>
<dbReference type="InterPro" id="IPR006016">
    <property type="entry name" value="UspA"/>
</dbReference>
<dbReference type="Pfam" id="PF00582">
    <property type="entry name" value="Usp"/>
    <property type="match status" value="1"/>
</dbReference>
<dbReference type="InterPro" id="IPR006015">
    <property type="entry name" value="Universal_stress_UspA"/>
</dbReference>
<proteinExistence type="inferred from homology"/>
<dbReference type="PANTHER" id="PTHR46553">
    <property type="entry name" value="ADENINE NUCLEOTIDE ALPHA HYDROLASES-LIKE SUPERFAMILY PROTEIN"/>
    <property type="match status" value="1"/>
</dbReference>
<dbReference type="Proteomes" id="UP001500326">
    <property type="component" value="Unassembled WGS sequence"/>
</dbReference>
<evidence type="ECO:0000256" key="2">
    <source>
        <dbReference type="SAM" id="MobiDB-lite"/>
    </source>
</evidence>
<name>A0ABN2RS95_9MICO</name>
<dbReference type="EMBL" id="BAAAOH010000001">
    <property type="protein sequence ID" value="GAA1974044.1"/>
    <property type="molecule type" value="Genomic_DNA"/>
</dbReference>
<comment type="similarity">
    <text evidence="1">Belongs to the universal stress protein A family.</text>
</comment>
<dbReference type="SUPFAM" id="SSF52402">
    <property type="entry name" value="Adenine nucleotide alpha hydrolases-like"/>
    <property type="match status" value="1"/>
</dbReference>
<gene>
    <name evidence="4" type="ORF">GCM10009777_03020</name>
</gene>
<evidence type="ECO:0000256" key="1">
    <source>
        <dbReference type="ARBA" id="ARBA00008791"/>
    </source>
</evidence>